<dbReference type="Proteomes" id="UP000254938">
    <property type="component" value="Unassembled WGS sequence"/>
</dbReference>
<dbReference type="EMBL" id="UGKQ01000007">
    <property type="protein sequence ID" value="STS85078.1"/>
    <property type="molecule type" value="Genomic_DNA"/>
</dbReference>
<feature type="transmembrane region" description="Helical" evidence="6">
    <location>
        <begin position="269"/>
        <end position="287"/>
    </location>
</feature>
<dbReference type="RefSeq" id="WP_069339809.1">
    <property type="nucleotide sequence ID" value="NZ_BIKT01000001.1"/>
</dbReference>
<feature type="transmembrane region" description="Helical" evidence="6">
    <location>
        <begin position="213"/>
        <end position="235"/>
    </location>
</feature>
<dbReference type="Pfam" id="PF00892">
    <property type="entry name" value="EamA"/>
    <property type="match status" value="2"/>
</dbReference>
<feature type="transmembrane region" description="Helical" evidence="6">
    <location>
        <begin position="67"/>
        <end position="87"/>
    </location>
</feature>
<keyword evidence="4 6" id="KW-1133">Transmembrane helix</keyword>
<dbReference type="PANTHER" id="PTHR32322:SF14">
    <property type="entry name" value="PROTEIN PAGO"/>
    <property type="match status" value="1"/>
</dbReference>
<dbReference type="GO" id="GO:0005886">
    <property type="term" value="C:plasma membrane"/>
    <property type="evidence" value="ECO:0007669"/>
    <property type="project" value="UniProtKB-SubCell"/>
</dbReference>
<evidence type="ECO:0000256" key="2">
    <source>
        <dbReference type="ARBA" id="ARBA00022475"/>
    </source>
</evidence>
<keyword evidence="3 6" id="KW-0812">Transmembrane</keyword>
<feature type="transmembrane region" description="Helical" evidence="6">
    <location>
        <begin position="34"/>
        <end position="55"/>
    </location>
</feature>
<evidence type="ECO:0000313" key="8">
    <source>
        <dbReference type="EMBL" id="STS85078.1"/>
    </source>
</evidence>
<dbReference type="InterPro" id="IPR050638">
    <property type="entry name" value="AA-Vitamin_Transporters"/>
</dbReference>
<evidence type="ECO:0000313" key="9">
    <source>
        <dbReference type="Proteomes" id="UP000254938"/>
    </source>
</evidence>
<reference evidence="8 9" key="1">
    <citation type="submission" date="2018-06" db="EMBL/GenBank/DDBJ databases">
        <authorList>
            <consortium name="Pathogen Informatics"/>
            <person name="Doyle S."/>
        </authorList>
    </citation>
    <scope>NUCLEOTIDE SEQUENCE [LARGE SCALE GENOMIC DNA]</scope>
    <source>
        <strain evidence="8 9">NCTC9140</strain>
    </source>
</reference>
<feature type="transmembrane region" description="Helical" evidence="6">
    <location>
        <begin position="93"/>
        <end position="114"/>
    </location>
</feature>
<feature type="transmembrane region" description="Helical" evidence="6">
    <location>
        <begin position="121"/>
        <end position="138"/>
    </location>
</feature>
<feature type="transmembrane region" description="Helical" evidence="6">
    <location>
        <begin position="180"/>
        <end position="201"/>
    </location>
</feature>
<keyword evidence="2" id="KW-1003">Cell membrane</keyword>
<evidence type="ECO:0000256" key="1">
    <source>
        <dbReference type="ARBA" id="ARBA00004651"/>
    </source>
</evidence>
<feature type="domain" description="EamA" evidence="7">
    <location>
        <begin position="151"/>
        <end position="286"/>
    </location>
</feature>
<feature type="domain" description="EamA" evidence="7">
    <location>
        <begin position="7"/>
        <end position="138"/>
    </location>
</feature>
<dbReference type="AlphaFoldDB" id="A0A333JHG1"/>
<proteinExistence type="predicted"/>
<accession>A0A333JHG1</accession>
<gene>
    <name evidence="8" type="primary">pagO</name>
    <name evidence="8" type="ORF">NCTC9140_06899</name>
</gene>
<evidence type="ECO:0000256" key="3">
    <source>
        <dbReference type="ARBA" id="ARBA00022692"/>
    </source>
</evidence>
<protein>
    <submittedName>
        <fullName evidence="8">Putative PhoPQ-activated integral membrane protein</fullName>
    </submittedName>
</protein>
<evidence type="ECO:0000256" key="6">
    <source>
        <dbReference type="SAM" id="Phobius"/>
    </source>
</evidence>
<sequence>MRNVTIFLLFTLVCLTWGTTWLAMRVAVETIPPIFATGMRFIFASPFLISIALLTKTPLVFPEKQRIFQGVVCIFYFAIPFTLMIYGETYVSSGLASVIFSTMPVAVLIASIFFLHEKPKLLQILGLLIALISLSGIILHEAKSNAGSQWQGIVALVAAVLIHAVIYTQSKKRCCTVSVLTFNALPCFFAGLILTAAGYFLEHPQVSTFSLPSALSTLYLGVIGGVFGILCYFLLQKKSGVFQASLVFLVFPIIAISLENYIYGYAISLLSQLLTLPLAIGILLILVSQRVRR</sequence>
<dbReference type="PANTHER" id="PTHR32322">
    <property type="entry name" value="INNER MEMBRANE TRANSPORTER"/>
    <property type="match status" value="1"/>
</dbReference>
<evidence type="ECO:0000256" key="5">
    <source>
        <dbReference type="ARBA" id="ARBA00023136"/>
    </source>
</evidence>
<comment type="subcellular location">
    <subcellularLocation>
        <location evidence="1">Cell membrane</location>
        <topology evidence="1">Multi-pass membrane protein</topology>
    </subcellularLocation>
</comment>
<organism evidence="8 9">
    <name type="scientific">Klebsiella pneumoniae</name>
    <dbReference type="NCBI Taxonomy" id="573"/>
    <lineage>
        <taxon>Bacteria</taxon>
        <taxon>Pseudomonadati</taxon>
        <taxon>Pseudomonadota</taxon>
        <taxon>Gammaproteobacteria</taxon>
        <taxon>Enterobacterales</taxon>
        <taxon>Enterobacteriaceae</taxon>
        <taxon>Klebsiella/Raoultella group</taxon>
        <taxon>Klebsiella</taxon>
        <taxon>Klebsiella pneumoniae complex</taxon>
    </lineage>
</organism>
<keyword evidence="5 6" id="KW-0472">Membrane</keyword>
<evidence type="ECO:0000256" key="4">
    <source>
        <dbReference type="ARBA" id="ARBA00022989"/>
    </source>
</evidence>
<feature type="transmembrane region" description="Helical" evidence="6">
    <location>
        <begin position="242"/>
        <end position="263"/>
    </location>
</feature>
<dbReference type="InterPro" id="IPR000620">
    <property type="entry name" value="EamA_dom"/>
</dbReference>
<name>A0A333JHG1_KLEPN</name>
<dbReference type="SUPFAM" id="SSF103481">
    <property type="entry name" value="Multidrug resistance efflux transporter EmrE"/>
    <property type="match status" value="2"/>
</dbReference>
<evidence type="ECO:0000259" key="7">
    <source>
        <dbReference type="Pfam" id="PF00892"/>
    </source>
</evidence>
<feature type="transmembrane region" description="Helical" evidence="6">
    <location>
        <begin position="150"/>
        <end position="168"/>
    </location>
</feature>
<dbReference type="InterPro" id="IPR037185">
    <property type="entry name" value="EmrE-like"/>
</dbReference>